<dbReference type="InterPro" id="IPR056976">
    <property type="entry name" value="EGF1_RECK"/>
</dbReference>
<comment type="subcellular location">
    <subcellularLocation>
        <location evidence="1">Cell membrane</location>
        <topology evidence="1">Lipid-anchor</topology>
        <topology evidence="1">GPI-anchor</topology>
    </subcellularLocation>
</comment>
<dbReference type="FunFam" id="3.30.60.30:FF:000011">
    <property type="entry name" value="reversion-inducing cysteine-rich protein with Kazal motifs isoform X1"/>
    <property type="match status" value="1"/>
</dbReference>
<evidence type="ECO:0000256" key="13">
    <source>
        <dbReference type="ARBA" id="ARBA00061636"/>
    </source>
</evidence>
<organism evidence="16">
    <name type="scientific">Capitella teleta</name>
    <name type="common">Polychaete worm</name>
    <dbReference type="NCBI Taxonomy" id="283909"/>
    <lineage>
        <taxon>Eukaryota</taxon>
        <taxon>Metazoa</taxon>
        <taxon>Spiralia</taxon>
        <taxon>Lophotrochozoa</taxon>
        <taxon>Annelida</taxon>
        <taxon>Polychaeta</taxon>
        <taxon>Sedentaria</taxon>
        <taxon>Scolecida</taxon>
        <taxon>Capitellidae</taxon>
        <taxon>Capitella</taxon>
    </lineage>
</organism>
<dbReference type="PROSITE" id="PS51465">
    <property type="entry name" value="KAZAL_2"/>
    <property type="match status" value="1"/>
</dbReference>
<dbReference type="Proteomes" id="UP000014760">
    <property type="component" value="Unassembled WGS sequence"/>
</dbReference>
<dbReference type="GO" id="GO:0005886">
    <property type="term" value="C:plasma membrane"/>
    <property type="evidence" value="ECO:0007669"/>
    <property type="project" value="UniProtKB-SubCell"/>
</dbReference>
<dbReference type="Pfam" id="PF07648">
    <property type="entry name" value="Kazal_2"/>
    <property type="match status" value="2"/>
</dbReference>
<accession>R7TIC7</accession>
<dbReference type="AlphaFoldDB" id="R7TIC7"/>
<dbReference type="InterPro" id="IPR036058">
    <property type="entry name" value="Kazal_dom_sf"/>
</dbReference>
<evidence type="ECO:0000256" key="12">
    <source>
        <dbReference type="ARBA" id="ARBA00023288"/>
    </source>
</evidence>
<keyword evidence="2" id="KW-1003">Cell membrane</keyword>
<dbReference type="PROSITE" id="PS00282">
    <property type="entry name" value="KAZAL_1"/>
    <property type="match status" value="1"/>
</dbReference>
<evidence type="ECO:0000256" key="3">
    <source>
        <dbReference type="ARBA" id="ARBA00022622"/>
    </source>
</evidence>
<keyword evidence="18" id="KW-1185">Reference proteome</keyword>
<dbReference type="Pfam" id="PF23332">
    <property type="entry name" value="CC4_RECK"/>
    <property type="match status" value="2"/>
</dbReference>
<dbReference type="EMBL" id="AMQN01012887">
    <property type="status" value="NOT_ANNOTATED_CDS"/>
    <property type="molecule type" value="Genomic_DNA"/>
</dbReference>
<gene>
    <name evidence="16" type="ORF">CAPTEDRAFT_32393</name>
</gene>
<dbReference type="PANTHER" id="PTHR13487">
    <property type="entry name" value="SERINE PROTEASE INHIBITOR"/>
    <property type="match status" value="1"/>
</dbReference>
<dbReference type="InterPro" id="IPR056979">
    <property type="entry name" value="FZ_RECK"/>
</dbReference>
<dbReference type="Pfam" id="PF23298">
    <property type="entry name" value="FZ_RECK"/>
    <property type="match status" value="1"/>
</dbReference>
<name>R7TIC7_CAPTE</name>
<comment type="similarity">
    <text evidence="13">Belongs to the RECK family.</text>
</comment>
<evidence type="ECO:0000256" key="1">
    <source>
        <dbReference type="ARBA" id="ARBA00004609"/>
    </source>
</evidence>
<dbReference type="Pfam" id="PF25028">
    <property type="entry name" value="FnI_RECK"/>
    <property type="match status" value="1"/>
</dbReference>
<dbReference type="Gene3D" id="3.30.60.30">
    <property type="match status" value="2"/>
</dbReference>
<keyword evidence="12" id="KW-0449">Lipoprotein</keyword>
<dbReference type="OMA" id="GEVCDTQ"/>
<dbReference type="GO" id="GO:0098552">
    <property type="term" value="C:side of membrane"/>
    <property type="evidence" value="ECO:0007669"/>
    <property type="project" value="UniProtKB-KW"/>
</dbReference>
<dbReference type="Pfam" id="PF25027">
    <property type="entry name" value="EGF1_RECK"/>
    <property type="match status" value="1"/>
</dbReference>
<keyword evidence="9" id="KW-0472">Membrane</keyword>
<dbReference type="OrthoDB" id="5956770at2759"/>
<reference evidence="16 18" key="2">
    <citation type="journal article" date="2013" name="Nature">
        <title>Insights into bilaterian evolution from three spiralian genomes.</title>
        <authorList>
            <person name="Simakov O."/>
            <person name="Marletaz F."/>
            <person name="Cho S.J."/>
            <person name="Edsinger-Gonzales E."/>
            <person name="Havlak P."/>
            <person name="Hellsten U."/>
            <person name="Kuo D.H."/>
            <person name="Larsson T."/>
            <person name="Lv J."/>
            <person name="Arendt D."/>
            <person name="Savage R."/>
            <person name="Osoegawa K."/>
            <person name="de Jong P."/>
            <person name="Grimwood J."/>
            <person name="Chapman J.A."/>
            <person name="Shapiro H."/>
            <person name="Aerts A."/>
            <person name="Otillar R.P."/>
            <person name="Terry A.Y."/>
            <person name="Boore J.L."/>
            <person name="Grigoriev I.V."/>
            <person name="Lindberg D.R."/>
            <person name="Seaver E.C."/>
            <person name="Weisblat D.A."/>
            <person name="Putnam N.H."/>
            <person name="Rokhsar D.S."/>
        </authorList>
    </citation>
    <scope>NUCLEOTIDE SEQUENCE</scope>
    <source>
        <strain evidence="16 18">I ESC-2004</strain>
    </source>
</reference>
<evidence type="ECO:0000313" key="18">
    <source>
        <dbReference type="Proteomes" id="UP000014760"/>
    </source>
</evidence>
<dbReference type="HOGENOM" id="CLU_013883_0_0_1"/>
<dbReference type="STRING" id="283909.R7TIC7"/>
<evidence type="ECO:0000256" key="8">
    <source>
        <dbReference type="ARBA" id="ARBA00022900"/>
    </source>
</evidence>
<dbReference type="InterPro" id="IPR002350">
    <property type="entry name" value="Kazal_dom"/>
</dbReference>
<sequence>FFSAGDVCCRPSGSSQCTAVCRAIFIQNSLPTSSQSRMIESVCEQSVAQCVHNYTELNPPTSLREGLLCCDHSDNLTCQRKCRRALEVHTREEDIVDMISEHCGLPNAMEPLWQCFLRSSTNTIRRHEYTYGGRIEMTGVDGAKLQCCAKAVTPGCRQLCVKVSGTLLFTQDYNGSIQTYSRWTTSVRFHDECTYHPRERDLNRCLEEVAEPCELGCSNLSFCSNFNYRPTEMFRRCDPEADDMAKKTAQIWSQGAISLPLILPYDIPVRDIRTCHPEVWKAIACTLQIKPCHQAVRATWICRSDCLSILGDCLDYARLPFGLTAADICQRLSPHDSTLPCISLSKYLIPSEHISVHHEVTQPCSSNPCSASQICMVSRRKCRNPGKCPLYTCKSGCAMGEVLSHLVPHKSYVRLPKATDRQLQCHRVCKCGHHNMLHKCSEMECQEERACVVSYNRIHSHGSKFLVGCNKCSCYEGEVTCTQRHCPYHASTEIYTGLPCNCDRQYAPVCAHNGRTYPNACVAKCLGLTDLQIASGQCYDQHPCQPNPCEPLQKCLPKRRICLDITSEDCSQYECAHLDNGCRKQKHSTVCNGTHDFPSACVLMQHRQKLAYREHCMSGCQSSGVVCGINGETYSSECAAWADGVLLDYLGKCSAAGHLTNAFSQNWSCSNVICPNNSLSIICKPFVPPGACCPICAGEIRVLYSQTAIQKAAQLTSSPVSIADIRRILHHHIMVLECDLFAYLGIEGDLIIHVVPVVRSATPLQLEACRKESEKIGSLIISSSPTLTSHVVLATFIAAEMHL</sequence>
<feature type="non-terminal residue" evidence="16">
    <location>
        <position position="803"/>
    </location>
</feature>
<keyword evidence="4" id="KW-0879">Wnt signaling pathway</keyword>
<evidence type="ECO:0000313" key="16">
    <source>
        <dbReference type="EMBL" id="ELT93237.1"/>
    </source>
</evidence>
<evidence type="ECO:0000256" key="10">
    <source>
        <dbReference type="ARBA" id="ARBA00023157"/>
    </source>
</evidence>
<dbReference type="FunCoup" id="R7TIC7">
    <property type="interactions" value="415"/>
</dbReference>
<dbReference type="PANTHER" id="PTHR13487:SF3">
    <property type="entry name" value="REVERSION-INDUCING CYSTEINE-RICH PROTEIN WITH KAZAL MOTIFS"/>
    <property type="match status" value="1"/>
</dbReference>
<dbReference type="GO" id="GO:0016055">
    <property type="term" value="P:Wnt signaling pathway"/>
    <property type="evidence" value="ECO:0007669"/>
    <property type="project" value="UniProtKB-KW"/>
</dbReference>
<evidence type="ECO:0000256" key="5">
    <source>
        <dbReference type="ARBA" id="ARBA00022690"/>
    </source>
</evidence>
<reference evidence="17" key="3">
    <citation type="submission" date="2015-06" db="UniProtKB">
        <authorList>
            <consortium name="EnsemblMetazoa"/>
        </authorList>
    </citation>
    <scope>IDENTIFICATION</scope>
</reference>
<dbReference type="EnsemblMetazoa" id="CapteT32393">
    <property type="protein sequence ID" value="CapteP32393"/>
    <property type="gene ID" value="CapteG32393"/>
</dbReference>
<evidence type="ECO:0000256" key="14">
    <source>
        <dbReference type="ARBA" id="ARBA00073829"/>
    </source>
</evidence>
<dbReference type="SUPFAM" id="SSF100895">
    <property type="entry name" value="Kazal-type serine protease inhibitors"/>
    <property type="match status" value="2"/>
</dbReference>
<keyword evidence="10" id="KW-1015">Disulfide bond</keyword>
<keyword evidence="5" id="KW-0646">Protease inhibitor</keyword>
<evidence type="ECO:0000256" key="7">
    <source>
        <dbReference type="ARBA" id="ARBA00022737"/>
    </source>
</evidence>
<keyword evidence="11" id="KW-0325">Glycoprotein</keyword>
<dbReference type="SMART" id="SM00280">
    <property type="entry name" value="KAZAL"/>
    <property type="match status" value="2"/>
</dbReference>
<dbReference type="InterPro" id="IPR056977">
    <property type="entry name" value="FnI_RECK"/>
</dbReference>
<keyword evidence="7" id="KW-0677">Repeat</keyword>
<dbReference type="GO" id="GO:0008191">
    <property type="term" value="F:metalloendopeptidase inhibitor activity"/>
    <property type="evidence" value="ECO:0007669"/>
    <property type="project" value="InterPro"/>
</dbReference>
<dbReference type="GO" id="GO:0030198">
    <property type="term" value="P:extracellular matrix organization"/>
    <property type="evidence" value="ECO:0007669"/>
    <property type="project" value="TreeGrafter"/>
</dbReference>
<dbReference type="EMBL" id="KB309823">
    <property type="protein sequence ID" value="ELT93237.1"/>
    <property type="molecule type" value="Genomic_DNA"/>
</dbReference>
<evidence type="ECO:0000256" key="4">
    <source>
        <dbReference type="ARBA" id="ARBA00022687"/>
    </source>
</evidence>
<evidence type="ECO:0000256" key="6">
    <source>
        <dbReference type="ARBA" id="ARBA00022729"/>
    </source>
</evidence>
<keyword evidence="3" id="KW-0336">GPI-anchor</keyword>
<proteinExistence type="inferred from homology"/>
<feature type="domain" description="Kazal-like" evidence="15">
    <location>
        <begin position="494"/>
        <end position="540"/>
    </location>
</feature>
<feature type="non-terminal residue" evidence="16">
    <location>
        <position position="1"/>
    </location>
</feature>
<dbReference type="InterPro" id="IPR039016">
    <property type="entry name" value="RECK"/>
</dbReference>
<evidence type="ECO:0000313" key="17">
    <source>
        <dbReference type="EnsemblMetazoa" id="CapteP32393"/>
    </source>
</evidence>
<dbReference type="GO" id="GO:0004867">
    <property type="term" value="F:serine-type endopeptidase inhibitor activity"/>
    <property type="evidence" value="ECO:0007669"/>
    <property type="project" value="UniProtKB-KW"/>
</dbReference>
<keyword evidence="6" id="KW-0732">Signal</keyword>
<evidence type="ECO:0000256" key="2">
    <source>
        <dbReference type="ARBA" id="ARBA00022475"/>
    </source>
</evidence>
<reference evidence="18" key="1">
    <citation type="submission" date="2012-12" db="EMBL/GenBank/DDBJ databases">
        <authorList>
            <person name="Hellsten U."/>
            <person name="Grimwood J."/>
            <person name="Chapman J.A."/>
            <person name="Shapiro H."/>
            <person name="Aerts A."/>
            <person name="Otillar R.P."/>
            <person name="Terry A.Y."/>
            <person name="Boore J.L."/>
            <person name="Simakov O."/>
            <person name="Marletaz F."/>
            <person name="Cho S.-J."/>
            <person name="Edsinger-Gonzales E."/>
            <person name="Havlak P."/>
            <person name="Kuo D.-H."/>
            <person name="Larsson T."/>
            <person name="Lv J."/>
            <person name="Arendt D."/>
            <person name="Savage R."/>
            <person name="Osoegawa K."/>
            <person name="de Jong P."/>
            <person name="Lindberg D.R."/>
            <person name="Seaver E.C."/>
            <person name="Weisblat D.A."/>
            <person name="Putnam N.H."/>
            <person name="Grigoriev I.V."/>
            <person name="Rokhsar D.S."/>
        </authorList>
    </citation>
    <scope>NUCLEOTIDE SEQUENCE</scope>
    <source>
        <strain evidence="18">I ESC-2004</strain>
    </source>
</reference>
<evidence type="ECO:0000256" key="9">
    <source>
        <dbReference type="ARBA" id="ARBA00023136"/>
    </source>
</evidence>
<dbReference type="InterPro" id="IPR056978">
    <property type="entry name" value="CC4_RECK"/>
</dbReference>
<evidence type="ECO:0000256" key="11">
    <source>
        <dbReference type="ARBA" id="ARBA00023180"/>
    </source>
</evidence>
<evidence type="ECO:0000259" key="15">
    <source>
        <dbReference type="PROSITE" id="PS51465"/>
    </source>
</evidence>
<protein>
    <recommendedName>
        <fullName evidence="14">Reversion-inducing cysteine-rich protein with Kazal motifs</fullName>
    </recommendedName>
</protein>
<dbReference type="CDD" id="cd00104">
    <property type="entry name" value="KAZAL_FS"/>
    <property type="match status" value="1"/>
</dbReference>
<keyword evidence="8" id="KW-0722">Serine protease inhibitor</keyword>